<reference evidence="8" key="2">
    <citation type="submission" date="2020-05" db="EMBL/GenBank/DDBJ databases">
        <title>Complete genome sequence of Bradyrhizobium diazoefficiens XF10 isolated from soybean nodule.</title>
        <authorList>
            <person name="Noda R."/>
            <person name="Kakizaki K."/>
            <person name="Minamisawa K."/>
        </authorList>
    </citation>
    <scope>NUCLEOTIDE SEQUENCE</scope>
    <source>
        <strain evidence="8">XF10</strain>
    </source>
</reference>
<evidence type="ECO:0000313" key="8">
    <source>
        <dbReference type="EMBL" id="BCE91270.1"/>
    </source>
</evidence>
<reference evidence="2" key="1">
    <citation type="submission" date="2020-05" db="EMBL/GenBank/DDBJ databases">
        <title>Complete genome sequence of Bradyrhizobium diazoefficiens XF1 isolated from soybean nodule.</title>
        <authorList>
            <person name="Noda R."/>
            <person name="Kakizaki K."/>
            <person name="Minamisawa K."/>
        </authorList>
    </citation>
    <scope>NUCLEOTIDE SEQUENCE</scope>
    <source>
        <strain evidence="2">XF1</strain>
    </source>
</reference>
<dbReference type="EMBL" id="AP023097">
    <property type="protein sequence ID" value="BCE73935.1"/>
    <property type="molecule type" value="Genomic_DNA"/>
</dbReference>
<sequence>MARMERRRNPGPLSVLQVGRSVLSGTAAALAEDPQVQKAYLGVG</sequence>
<reference evidence="5" key="5">
    <citation type="submission" date="2020-05" db="EMBL/GenBank/DDBJ databases">
        <title>Complete genome sequence of Bradyrhizobium diazoefficiens XF5 isolated from soybean nodule.</title>
        <authorList>
            <person name="Noda R."/>
            <person name="Kakizaki K."/>
            <person name="Minamisawa K."/>
        </authorList>
    </citation>
    <scope>NUCLEOTIDE SEQUENCE</scope>
    <source>
        <strain evidence="5">XF5</strain>
    </source>
</reference>
<dbReference type="EMBL" id="AP023093">
    <property type="protein sequence ID" value="BCE39040.1"/>
    <property type="molecule type" value="Genomic_DNA"/>
</dbReference>
<dbReference type="EMBL" id="AP023099">
    <property type="protein sequence ID" value="BCE91270.1"/>
    <property type="molecule type" value="Genomic_DNA"/>
</dbReference>
<dbReference type="EMBL" id="AP023092">
    <property type="protein sequence ID" value="BCE30311.1"/>
    <property type="molecule type" value="Genomic_DNA"/>
</dbReference>
<dbReference type="EMBL" id="AP023095">
    <property type="protein sequence ID" value="BCE56633.1"/>
    <property type="molecule type" value="Genomic_DNA"/>
</dbReference>
<reference evidence="4" key="4">
    <citation type="submission" date="2020-05" db="EMBL/GenBank/DDBJ databases">
        <title>Complete genome sequence of Bradyrhizobium diazoefficiens XF3 isolated from soybean nodule.</title>
        <authorList>
            <person name="Noda R."/>
            <person name="Kakizaki K."/>
            <person name="Minamisawa K."/>
        </authorList>
    </citation>
    <scope>NUCLEOTIDE SEQUENCE</scope>
    <source>
        <strain evidence="4">XF3</strain>
    </source>
</reference>
<evidence type="ECO:0000313" key="6">
    <source>
        <dbReference type="EMBL" id="BCE73935.1"/>
    </source>
</evidence>
<organism evidence="7">
    <name type="scientific">Bradyrhizobium diazoefficiens</name>
    <dbReference type="NCBI Taxonomy" id="1355477"/>
    <lineage>
        <taxon>Bacteria</taxon>
        <taxon>Pseudomonadati</taxon>
        <taxon>Pseudomonadota</taxon>
        <taxon>Alphaproteobacteria</taxon>
        <taxon>Hyphomicrobiales</taxon>
        <taxon>Nitrobacteraceae</taxon>
        <taxon>Bradyrhizobium</taxon>
    </lineage>
</organism>
<evidence type="ECO:0000313" key="7">
    <source>
        <dbReference type="EMBL" id="BCE85015.1"/>
    </source>
</evidence>
<gene>
    <name evidence="8" type="ORF">XF10B_40680</name>
    <name evidence="2" type="ORF">XF1B_41850</name>
    <name evidence="3" type="ORF">XF2B_40800</name>
    <name evidence="4" type="ORF">XF3B_40710</name>
    <name evidence="5" type="ORF">XF5B_41450</name>
    <name evidence="6" type="ORF">XF8B_40460</name>
    <name evidence="7" type="ORF">XF9B_64360</name>
</gene>
<reference evidence="7" key="7">
    <citation type="submission" date="2020-05" db="EMBL/GenBank/DDBJ databases">
        <title>Complete genome sequence of Bradyrhizobium diazoefficiens XF9 isolated from soybean nodule.</title>
        <authorList>
            <person name="Noda R."/>
            <person name="Kakizaki K."/>
            <person name="Minamisawa K."/>
        </authorList>
    </citation>
    <scope>NUCLEOTIDE SEQUENCE</scope>
    <source>
        <strain evidence="7">XF9</strain>
    </source>
</reference>
<accession>A0A810CAZ3</accession>
<dbReference type="AlphaFoldDB" id="A0A810CAZ3"/>
<feature type="domain" description="Branched-chain amino acid ATP-binding cassette transporter C-terminal" evidence="1">
    <location>
        <begin position="24"/>
        <end position="43"/>
    </location>
</feature>
<evidence type="ECO:0000313" key="3">
    <source>
        <dbReference type="EMBL" id="BCE30311.1"/>
    </source>
</evidence>
<evidence type="ECO:0000313" key="2">
    <source>
        <dbReference type="EMBL" id="BCE21504.1"/>
    </source>
</evidence>
<evidence type="ECO:0000259" key="1">
    <source>
        <dbReference type="Pfam" id="PF12399"/>
    </source>
</evidence>
<evidence type="ECO:0000313" key="4">
    <source>
        <dbReference type="EMBL" id="BCE39040.1"/>
    </source>
</evidence>
<dbReference type="EMBL" id="AP023098">
    <property type="protein sequence ID" value="BCE85015.1"/>
    <property type="molecule type" value="Genomic_DNA"/>
</dbReference>
<dbReference type="Pfam" id="PF12399">
    <property type="entry name" value="BCA_ABC_TP_C"/>
    <property type="match status" value="1"/>
</dbReference>
<evidence type="ECO:0000313" key="5">
    <source>
        <dbReference type="EMBL" id="BCE56633.1"/>
    </source>
</evidence>
<dbReference type="EMBL" id="AP023091">
    <property type="protein sequence ID" value="BCE21504.1"/>
    <property type="molecule type" value="Genomic_DNA"/>
</dbReference>
<protein>
    <recommendedName>
        <fullName evidence="1">Branched-chain amino acid ATP-binding cassette transporter C-terminal domain-containing protein</fullName>
    </recommendedName>
</protein>
<name>A0A810CAZ3_9BRAD</name>
<reference evidence="6" key="6">
    <citation type="submission" date="2020-05" db="EMBL/GenBank/DDBJ databases">
        <title>Complete genome sequence of Bradyrhizobium diazoefficiens XF8 isolated from soybean nodule.</title>
        <authorList>
            <person name="Noda R."/>
            <person name="Kakizaki K."/>
            <person name="Minamisawa K."/>
        </authorList>
    </citation>
    <scope>NUCLEOTIDE SEQUENCE</scope>
    <source>
        <strain evidence="6">XF8</strain>
    </source>
</reference>
<dbReference type="InterPro" id="IPR032823">
    <property type="entry name" value="BCA_ABC_TP_C"/>
</dbReference>
<proteinExistence type="predicted"/>
<reference evidence="3" key="3">
    <citation type="submission" date="2020-05" db="EMBL/GenBank/DDBJ databases">
        <title>Complete genome sequence of Bradyrhizobium diazoefficiens XF2 isolated from soybean nodule.</title>
        <authorList>
            <person name="Noda R."/>
            <person name="Kakizaki K."/>
            <person name="Minamisawa K."/>
        </authorList>
    </citation>
    <scope>NUCLEOTIDE SEQUENCE</scope>
    <source>
        <strain evidence="3">XF2</strain>
    </source>
</reference>